<dbReference type="CDD" id="cd03112">
    <property type="entry name" value="CobW-like"/>
    <property type="match status" value="1"/>
</dbReference>
<name>A0A7S2CS79_9EUKA</name>
<dbReference type="Pfam" id="PF07683">
    <property type="entry name" value="CobW_C"/>
    <property type="match status" value="1"/>
</dbReference>
<dbReference type="PANTHER" id="PTHR13748:SF62">
    <property type="entry name" value="COBW DOMAIN-CONTAINING PROTEIN"/>
    <property type="match status" value="1"/>
</dbReference>
<dbReference type="InterPro" id="IPR027417">
    <property type="entry name" value="P-loop_NTPase"/>
</dbReference>
<keyword evidence="2" id="KW-0378">Hydrolase</keyword>
<evidence type="ECO:0000256" key="4">
    <source>
        <dbReference type="ARBA" id="ARBA00034320"/>
    </source>
</evidence>
<dbReference type="InterPro" id="IPR011629">
    <property type="entry name" value="CobW-like_C"/>
</dbReference>
<organism evidence="8">
    <name type="scientific">Haptolina brevifila</name>
    <dbReference type="NCBI Taxonomy" id="156173"/>
    <lineage>
        <taxon>Eukaryota</taxon>
        <taxon>Haptista</taxon>
        <taxon>Haptophyta</taxon>
        <taxon>Prymnesiophyceae</taxon>
        <taxon>Prymnesiales</taxon>
        <taxon>Prymnesiaceae</taxon>
        <taxon>Haptolina</taxon>
    </lineage>
</organism>
<dbReference type="Gene3D" id="3.30.1220.10">
    <property type="entry name" value="CobW-like, C-terminal domain"/>
    <property type="match status" value="1"/>
</dbReference>
<dbReference type="GO" id="GO:0000166">
    <property type="term" value="F:nucleotide binding"/>
    <property type="evidence" value="ECO:0007669"/>
    <property type="project" value="UniProtKB-KW"/>
</dbReference>
<accession>A0A7S2CS79</accession>
<dbReference type="GO" id="GO:0005737">
    <property type="term" value="C:cytoplasm"/>
    <property type="evidence" value="ECO:0007669"/>
    <property type="project" value="TreeGrafter"/>
</dbReference>
<protein>
    <recommendedName>
        <fullName evidence="7">CobW C-terminal domain-containing protein</fullName>
    </recommendedName>
</protein>
<feature type="region of interest" description="Disordered" evidence="6">
    <location>
        <begin position="317"/>
        <end position="393"/>
    </location>
</feature>
<evidence type="ECO:0000256" key="2">
    <source>
        <dbReference type="ARBA" id="ARBA00022801"/>
    </source>
</evidence>
<dbReference type="SUPFAM" id="SSF52540">
    <property type="entry name" value="P-loop containing nucleoside triphosphate hydrolases"/>
    <property type="match status" value="1"/>
</dbReference>
<keyword evidence="3" id="KW-0143">Chaperone</keyword>
<keyword evidence="1" id="KW-0547">Nucleotide-binding</keyword>
<evidence type="ECO:0000256" key="3">
    <source>
        <dbReference type="ARBA" id="ARBA00023186"/>
    </source>
</evidence>
<sequence length="514" mass="56727">MSIKIADKDTIKLRFDVGTRVECNCGQWKAGTVVKQFYVQKSFPEGMCVPYQVQLSDGKLIFAPADEDRVIRLATSDTELPDEEDFEEIPDAEKLPVTVVTGFLGAGKTTFVNHILTSDHGKRVCVIENEFGSVDIDTTLVKENMNVAEEIISLDNGCACCTVRGDLMKALMQLKDRKKDFDLLIIETTGLANPAPVVATFTQNQSVANNFRVDGIVCLVDCKHVKAHLDEVRAEDTVNEAVCQVAFSDRILLNKIDLVTKEELNDLKETIHSINSFAELYETERSKVPISKVMDLSSFSIERMKGALEEFEIEELEGEGHGHGHAEETHGHGHASEHGHGETAAHEHGHENEHGHADKKAKDDCDDCAPDTVTHEHDHKEAKKKKKHDLSGVGSLGLTADRPLLSHEFNRFMSGLLQTKAKDLYRSKGVLAFVEEGDAKFIFQGVHEQIQYTTAQDPWGPDEAKVSKCVFIGRGLDHDELRAKWQQCISLPPGQEAPKRGGILGAAASALGIN</sequence>
<feature type="compositionally biased region" description="Basic and acidic residues" evidence="6">
    <location>
        <begin position="318"/>
        <end position="363"/>
    </location>
</feature>
<dbReference type="InterPro" id="IPR003495">
    <property type="entry name" value="CobW/HypB/UreG_nucleotide-bd"/>
</dbReference>
<dbReference type="GO" id="GO:0016787">
    <property type="term" value="F:hydrolase activity"/>
    <property type="evidence" value="ECO:0007669"/>
    <property type="project" value="UniProtKB-KW"/>
</dbReference>
<comment type="catalytic activity">
    <reaction evidence="5">
        <text>GTP + H2O = GDP + phosphate + H(+)</text>
        <dbReference type="Rhea" id="RHEA:19669"/>
        <dbReference type="ChEBI" id="CHEBI:15377"/>
        <dbReference type="ChEBI" id="CHEBI:15378"/>
        <dbReference type="ChEBI" id="CHEBI:37565"/>
        <dbReference type="ChEBI" id="CHEBI:43474"/>
        <dbReference type="ChEBI" id="CHEBI:58189"/>
    </reaction>
    <physiologicalReaction direction="left-to-right" evidence="5">
        <dbReference type="Rhea" id="RHEA:19670"/>
    </physiologicalReaction>
</comment>
<dbReference type="InterPro" id="IPR051316">
    <property type="entry name" value="Zinc-reg_GTPase_activator"/>
</dbReference>
<dbReference type="SUPFAM" id="SSF90002">
    <property type="entry name" value="Hypothetical protein YjiA, C-terminal domain"/>
    <property type="match status" value="1"/>
</dbReference>
<feature type="domain" description="CobW C-terminal" evidence="7">
    <location>
        <begin position="393"/>
        <end position="489"/>
    </location>
</feature>
<comment type="similarity">
    <text evidence="4">Belongs to the SIMIBI class G3E GTPase family. ZNG1 subfamily.</text>
</comment>
<dbReference type="SMART" id="SM00833">
    <property type="entry name" value="CobW_C"/>
    <property type="match status" value="1"/>
</dbReference>
<gene>
    <name evidence="8" type="ORF">CBRE1094_LOCUS10523</name>
</gene>
<dbReference type="InterPro" id="IPR036627">
    <property type="entry name" value="CobW-likC_sf"/>
</dbReference>
<dbReference type="AlphaFoldDB" id="A0A7S2CS79"/>
<dbReference type="Gene3D" id="3.40.50.300">
    <property type="entry name" value="P-loop containing nucleotide triphosphate hydrolases"/>
    <property type="match status" value="1"/>
</dbReference>
<evidence type="ECO:0000256" key="6">
    <source>
        <dbReference type="SAM" id="MobiDB-lite"/>
    </source>
</evidence>
<evidence type="ECO:0000313" key="8">
    <source>
        <dbReference type="EMBL" id="CAD9431690.1"/>
    </source>
</evidence>
<proteinExistence type="inferred from homology"/>
<dbReference type="Pfam" id="PF02492">
    <property type="entry name" value="cobW"/>
    <property type="match status" value="1"/>
</dbReference>
<dbReference type="PANTHER" id="PTHR13748">
    <property type="entry name" value="COBW-RELATED"/>
    <property type="match status" value="1"/>
</dbReference>
<evidence type="ECO:0000256" key="5">
    <source>
        <dbReference type="ARBA" id="ARBA00049117"/>
    </source>
</evidence>
<dbReference type="EMBL" id="HBGU01019304">
    <property type="protein sequence ID" value="CAD9431690.1"/>
    <property type="molecule type" value="Transcribed_RNA"/>
</dbReference>
<evidence type="ECO:0000256" key="1">
    <source>
        <dbReference type="ARBA" id="ARBA00022741"/>
    </source>
</evidence>
<reference evidence="8" key="1">
    <citation type="submission" date="2021-01" db="EMBL/GenBank/DDBJ databases">
        <authorList>
            <person name="Corre E."/>
            <person name="Pelletier E."/>
            <person name="Niang G."/>
            <person name="Scheremetjew M."/>
            <person name="Finn R."/>
            <person name="Kale V."/>
            <person name="Holt S."/>
            <person name="Cochrane G."/>
            <person name="Meng A."/>
            <person name="Brown T."/>
            <person name="Cohen L."/>
        </authorList>
    </citation>
    <scope>NUCLEOTIDE SEQUENCE</scope>
    <source>
        <strain evidence="8">UTEX LB 985</strain>
    </source>
</reference>
<evidence type="ECO:0000259" key="7">
    <source>
        <dbReference type="SMART" id="SM00833"/>
    </source>
</evidence>